<organism evidence="2 3">
    <name type="scientific">Mesocricetus auratus</name>
    <name type="common">Golden hamster</name>
    <dbReference type="NCBI Taxonomy" id="10036"/>
    <lineage>
        <taxon>Eukaryota</taxon>
        <taxon>Metazoa</taxon>
        <taxon>Chordata</taxon>
        <taxon>Craniata</taxon>
        <taxon>Vertebrata</taxon>
        <taxon>Euteleostomi</taxon>
        <taxon>Mammalia</taxon>
        <taxon>Eutheria</taxon>
        <taxon>Euarchontoglires</taxon>
        <taxon>Glires</taxon>
        <taxon>Rodentia</taxon>
        <taxon>Myomorpha</taxon>
        <taxon>Muroidea</taxon>
        <taxon>Cricetidae</taxon>
        <taxon>Cricetinae</taxon>
        <taxon>Mesocricetus</taxon>
    </lineage>
</organism>
<accession>A0ABM2WHR2</accession>
<evidence type="ECO:0000256" key="1">
    <source>
        <dbReference type="SAM" id="MobiDB-lite"/>
    </source>
</evidence>
<feature type="region of interest" description="Disordered" evidence="1">
    <location>
        <begin position="1"/>
        <end position="31"/>
    </location>
</feature>
<evidence type="ECO:0000313" key="2">
    <source>
        <dbReference type="Proteomes" id="UP000886700"/>
    </source>
</evidence>
<feature type="region of interest" description="Disordered" evidence="1">
    <location>
        <begin position="112"/>
        <end position="150"/>
    </location>
</feature>
<feature type="compositionally biased region" description="Polar residues" evidence="1">
    <location>
        <begin position="190"/>
        <end position="202"/>
    </location>
</feature>
<feature type="region of interest" description="Disordered" evidence="1">
    <location>
        <begin position="178"/>
        <end position="202"/>
    </location>
</feature>
<reference evidence="3" key="1">
    <citation type="submission" date="2025-08" db="UniProtKB">
        <authorList>
            <consortium name="RefSeq"/>
        </authorList>
    </citation>
    <scope>IDENTIFICATION</scope>
    <source>
        <tissue evidence="3">Liver</tissue>
    </source>
</reference>
<dbReference type="RefSeq" id="XP_040587871.1">
    <property type="nucleotide sequence ID" value="XM_040731937.1"/>
</dbReference>
<feature type="compositionally biased region" description="Basic and acidic residues" evidence="1">
    <location>
        <begin position="9"/>
        <end position="19"/>
    </location>
</feature>
<evidence type="ECO:0000313" key="3">
    <source>
        <dbReference type="RefSeq" id="XP_040587871.1"/>
    </source>
</evidence>
<sequence length="202" mass="22163">MSLQDSTEDTQRKLTDLNKKRGGFSNPSKIREVPGDKFVASACTHVGALPITLPVIGEEDEEICEGLTCQRWLPGSQEQDVTWCDHSSAEVTSQLHIKEEEDKDPDCLKYSLGIHTHPRTPKEDISAAKTSNEPPSFASEDRTATPFPSCLFPSPPRYSPLASVSDLACELFQPTQASSPPLLPKYPHQQEISSPESKVTAS</sequence>
<gene>
    <name evidence="3" type="primary">LOC121134162</name>
</gene>
<protein>
    <submittedName>
        <fullName evidence="3">Uncharacterized protein LOC121134162</fullName>
    </submittedName>
</protein>
<dbReference type="Proteomes" id="UP000886700">
    <property type="component" value="Unplaced"/>
</dbReference>
<dbReference type="GeneID" id="121134162"/>
<name>A0ABM2WHR2_MESAU</name>
<keyword evidence="2" id="KW-1185">Reference proteome</keyword>
<proteinExistence type="predicted"/>